<evidence type="ECO:0000259" key="1">
    <source>
        <dbReference type="Pfam" id="PF26345"/>
    </source>
</evidence>
<feature type="domain" description="ScoMcrA-like N-terminal head" evidence="1">
    <location>
        <begin position="8"/>
        <end position="83"/>
    </location>
</feature>
<dbReference type="InterPro" id="IPR058807">
    <property type="entry name" value="ScoMcrA_N"/>
</dbReference>
<dbReference type="Proteomes" id="UP000019681">
    <property type="component" value="Unassembled WGS sequence"/>
</dbReference>
<sequence length="164" mass="19012">MKKTNWKNVTREHVIKAIEIFLSENSYFPQPKNTFLIYNGNKLPAKHIRGIAYKVAFGKEISKNDYTGGIETVRFFEKLGFEVLYTGKSENDDKKDIKTKKLTQENKIVDSNKATYMKNDSKETIKISTKDVIEQKNALQLLLNKIFNGDIVCEKTFFMDENAR</sequence>
<gene>
    <name evidence="2" type="ORF">Q428_14955</name>
</gene>
<dbReference type="AlphaFoldDB" id="A0A017RR87"/>
<organism evidence="2 3">
    <name type="scientific">Fervidicella metallireducens AeB</name>
    <dbReference type="NCBI Taxonomy" id="1403537"/>
    <lineage>
        <taxon>Bacteria</taxon>
        <taxon>Bacillati</taxon>
        <taxon>Bacillota</taxon>
        <taxon>Clostridia</taxon>
        <taxon>Eubacteriales</taxon>
        <taxon>Clostridiaceae</taxon>
        <taxon>Fervidicella</taxon>
    </lineage>
</organism>
<dbReference type="OrthoDB" id="2087791at2"/>
<dbReference type="Pfam" id="PF26345">
    <property type="entry name" value="ScoMcrA_N"/>
    <property type="match status" value="1"/>
</dbReference>
<accession>A0A017RR87</accession>
<comment type="caution">
    <text evidence="2">The sequence shown here is derived from an EMBL/GenBank/DDBJ whole genome shotgun (WGS) entry which is preliminary data.</text>
</comment>
<evidence type="ECO:0000313" key="2">
    <source>
        <dbReference type="EMBL" id="EYE87152.1"/>
    </source>
</evidence>
<evidence type="ECO:0000313" key="3">
    <source>
        <dbReference type="Proteomes" id="UP000019681"/>
    </source>
</evidence>
<proteinExistence type="predicted"/>
<dbReference type="EMBL" id="AZQP01000117">
    <property type="protein sequence ID" value="EYE87152.1"/>
    <property type="molecule type" value="Genomic_DNA"/>
</dbReference>
<dbReference type="RefSeq" id="WP_051515193.1">
    <property type="nucleotide sequence ID" value="NZ_AZQP01000117.1"/>
</dbReference>
<name>A0A017RR87_9CLOT</name>
<keyword evidence="3" id="KW-1185">Reference proteome</keyword>
<reference evidence="2 3" key="1">
    <citation type="journal article" date="2014" name="Genome Announc.">
        <title>Draft Genome Sequence of Fervidicella metallireducens Strain AeBT, an Iron-Reducing Thermoanaerobe from the Great Artesian Basin.</title>
        <authorList>
            <person name="Patel B.K."/>
        </authorList>
    </citation>
    <scope>NUCLEOTIDE SEQUENCE [LARGE SCALE GENOMIC DNA]</scope>
    <source>
        <strain evidence="2 3">AeB</strain>
    </source>
</reference>
<dbReference type="STRING" id="1403537.Q428_14955"/>
<protein>
    <recommendedName>
        <fullName evidence="1">ScoMcrA-like N-terminal head domain-containing protein</fullName>
    </recommendedName>
</protein>